<proteinExistence type="predicted"/>
<evidence type="ECO:0000256" key="1">
    <source>
        <dbReference type="SAM" id="MobiDB-lite"/>
    </source>
</evidence>
<dbReference type="Proteomes" id="UP000193224">
    <property type="component" value="Unassembled WGS sequence"/>
</dbReference>
<dbReference type="RefSeq" id="WP_085798616.1">
    <property type="nucleotide sequence ID" value="NZ_FWXB01000001.1"/>
</dbReference>
<accession>A0A1X7BM33</accession>
<sequence>MIYDWSEIRVTLEAAADRRLPAPLISDAPLIRPASLAENLAELLAHAPQPWRDTLRREPAVVAAQIAAFRLDDAIMGYDLVAEAGPEALVRHIADLARRLDDWLNRVRTQLPGPFAETLDALDRGMNLHKRVADMAEATVSSMTTLFRNSLSADAVAGPRDAVAQAKYVRSWLSAAHRQLIHAIGSLQPTARLVFEERLKAGTIEPAVGLLLAELAAAGVVDARLNLFTRRHTGFYYRDILGQKPAEAATEHVLLHLPPSTARRYLPKGTSLTARGEDGQTERFCTESRLPLTSARVTDTAGITYETDPQVSLYTTLGAITGIRAGIDRSEDLPLGRGVFVAPNDTPVDMGLDIASDMFRLREGRRQIELRLNMRRATPLRATSIPNATPPGPEPDPHIRLELQSDPELVLACGFASLEEGIDRIVEEVEQLARARGCSPSLSLIYEAMVRKTLGVEPLRQLLGRIFTLGLVEGTPWPTGEYWAVLKQRIDASQAALSGQRLVTPNTSEMFWHRSAEGNSILGEAFALNGDGTFIFSPDDVFQKFLSDAFKVTLSTADGPVRPDVLQVLPNGPDAPAGFTLRMTLEPDVAPIMPPAETPETAPVMSLRYASGARICPASFFERYELENIAMRVKATDLKTFAAFSDDGPVAPDQSFLPFTSRPTDGSTLTIAAPEMALKPVSSVSLAVTWADLPGTSEGFDEHYAQYPEGTEIPSPELQMDYLSGGKWKRLRDAATPLADRDAATRTLLSDWRRTGNFDSPAIPDDSIAAMTLPKSRGNVRGGALRLTLAGTANGFGRNLYPRALAQAMRPSLIPMLKRPLPKPPYLPRIASLRLGYEARATIELSAPDSARPRDRLYQITPFARARLFPERTGRRATLFPPRLGYASLFIKITGPDANKRLSLLFDIADSGHSRIARQQVPLVWHYLTADGWTALPQTEISSDTTDGLLRSGTINVDLPDDAGSNTAIMPGGGLWLAVSATRRGFDTHPVLSRVKTNGIWVEAVDAGGPNRGGTRVWSFDPGVPGTGKPVEVARRTPPRPPEDNPAFRARVSERLRHRKRAVTPWDIERLVLEEFPEVWRVKCLPHLTHDTAAPCPGAATVVAVRRPPLFDDTASDVSQELLFDVGKLERISGYIKRHAPPFARFEVVNPGFDRLHVRAKVRFAEYSDDGALAFRLRAYLAHQLSVWTAPEDISRFGWSLNVSLLRARISALSYIEDVTDFSVLHFTSDDEGAYRLADTAQSDGRGPHGTVIQPSRPWALALSAQNHAITATDYKRNIPPSQSGIGRLKIGDMLVVGQEAKL</sequence>
<gene>
    <name evidence="2" type="ORF">ROA7745_00482</name>
</gene>
<reference evidence="2 3" key="1">
    <citation type="submission" date="2017-03" db="EMBL/GenBank/DDBJ databases">
        <authorList>
            <person name="Afonso C.L."/>
            <person name="Miller P.J."/>
            <person name="Scott M.A."/>
            <person name="Spackman E."/>
            <person name="Goraichik I."/>
            <person name="Dimitrov K.M."/>
            <person name="Suarez D.L."/>
            <person name="Swayne D.E."/>
        </authorList>
    </citation>
    <scope>NUCLEOTIDE SEQUENCE [LARGE SCALE GENOMIC DNA]</scope>
    <source>
        <strain evidence="2 3">CECT 7745</strain>
    </source>
</reference>
<dbReference type="OrthoDB" id="9762853at2"/>
<evidence type="ECO:0000313" key="2">
    <source>
        <dbReference type="EMBL" id="SMC10675.1"/>
    </source>
</evidence>
<dbReference type="EMBL" id="FWXB01000001">
    <property type="protein sequence ID" value="SMC10675.1"/>
    <property type="molecule type" value="Genomic_DNA"/>
</dbReference>
<evidence type="ECO:0000313" key="3">
    <source>
        <dbReference type="Proteomes" id="UP000193224"/>
    </source>
</evidence>
<organism evidence="2 3">
    <name type="scientific">Roseovarius aestuarii</name>
    <dbReference type="NCBI Taxonomy" id="475083"/>
    <lineage>
        <taxon>Bacteria</taxon>
        <taxon>Pseudomonadati</taxon>
        <taxon>Pseudomonadota</taxon>
        <taxon>Alphaproteobacteria</taxon>
        <taxon>Rhodobacterales</taxon>
        <taxon>Roseobacteraceae</taxon>
        <taxon>Roseovarius</taxon>
    </lineage>
</organism>
<protein>
    <recommendedName>
        <fullName evidence="4">Baseplate protein J-like domain-containing protein</fullName>
    </recommendedName>
</protein>
<evidence type="ECO:0008006" key="4">
    <source>
        <dbReference type="Google" id="ProtNLM"/>
    </source>
</evidence>
<feature type="region of interest" description="Disordered" evidence="1">
    <location>
        <begin position="1021"/>
        <end position="1047"/>
    </location>
</feature>
<name>A0A1X7BM33_9RHOB</name>
<keyword evidence="3" id="KW-1185">Reference proteome</keyword>